<proteinExistence type="predicted"/>
<accession>A0A1D8IP64</accession>
<gene>
    <name evidence="1" type="ORF">BI364_10115</name>
</gene>
<reference evidence="2" key="1">
    <citation type="submission" date="2016-09" db="EMBL/GenBank/DDBJ databases">
        <title>Acidihalobacter prosperus F5.</title>
        <authorList>
            <person name="Khaleque H.N."/>
            <person name="Ramsay J.P."/>
            <person name="Kaksonen A.H."/>
            <person name="Boxall N.J."/>
            <person name="Watkin E.L.J."/>
        </authorList>
    </citation>
    <scope>NUCLEOTIDE SEQUENCE [LARGE SCALE GENOMIC DNA]</scope>
    <source>
        <strain evidence="2">F5</strain>
    </source>
</reference>
<dbReference type="KEGG" id="aprs:BI364_10115"/>
<evidence type="ECO:0000313" key="2">
    <source>
        <dbReference type="Proteomes" id="UP000095401"/>
    </source>
</evidence>
<dbReference type="RefSeq" id="WP_070078631.1">
    <property type="nucleotide sequence ID" value="NZ_CP017415.1"/>
</dbReference>
<name>A0A1D8IP64_9GAMM</name>
<organism evidence="1 2">
    <name type="scientific">Acidihalobacter yilgarnensis</name>
    <dbReference type="NCBI Taxonomy" id="2819280"/>
    <lineage>
        <taxon>Bacteria</taxon>
        <taxon>Pseudomonadati</taxon>
        <taxon>Pseudomonadota</taxon>
        <taxon>Gammaproteobacteria</taxon>
        <taxon>Chromatiales</taxon>
        <taxon>Ectothiorhodospiraceae</taxon>
        <taxon>Acidihalobacter</taxon>
    </lineage>
</organism>
<protein>
    <submittedName>
        <fullName evidence="1">Uncharacterized protein</fullName>
    </submittedName>
</protein>
<evidence type="ECO:0000313" key="1">
    <source>
        <dbReference type="EMBL" id="AOU98267.1"/>
    </source>
</evidence>
<dbReference type="Proteomes" id="UP000095401">
    <property type="component" value="Chromosome"/>
</dbReference>
<sequence>MSIIAELAAAMGGARVQDSCACRTPDATHHFWSIFGGKTAYLIERKGRFVTWEIRDEPMSVVYRQFIGKNSNPKGVVEHHVIQSSADEKTQRPNQRRP</sequence>
<dbReference type="AlphaFoldDB" id="A0A1D8IP64"/>
<keyword evidence="2" id="KW-1185">Reference proteome</keyword>
<dbReference type="EMBL" id="CP017415">
    <property type="protein sequence ID" value="AOU98267.1"/>
    <property type="molecule type" value="Genomic_DNA"/>
</dbReference>